<keyword evidence="4" id="KW-1185">Reference proteome</keyword>
<evidence type="ECO:0000313" key="4">
    <source>
        <dbReference type="Proteomes" id="UP000449678"/>
    </source>
</evidence>
<dbReference type="RefSeq" id="WP_160991862.1">
    <property type="nucleotide sequence ID" value="NZ_WWCO01000015.1"/>
</dbReference>
<dbReference type="InterPro" id="IPR013424">
    <property type="entry name" value="Ice-binding_C"/>
</dbReference>
<evidence type="ECO:0000259" key="2">
    <source>
        <dbReference type="Pfam" id="PF07589"/>
    </source>
</evidence>
<feature type="chain" id="PRO_5045421097" evidence="1">
    <location>
        <begin position="26"/>
        <end position="182"/>
    </location>
</feature>
<evidence type="ECO:0000256" key="1">
    <source>
        <dbReference type="SAM" id="SignalP"/>
    </source>
</evidence>
<feature type="domain" description="Ice-binding protein C-terminal" evidence="2">
    <location>
        <begin position="150"/>
        <end position="174"/>
    </location>
</feature>
<dbReference type="Proteomes" id="UP000449678">
    <property type="component" value="Unassembled WGS sequence"/>
</dbReference>
<dbReference type="EMBL" id="WWCO01000015">
    <property type="protein sequence ID" value="MYM36498.1"/>
    <property type="molecule type" value="Genomic_DNA"/>
</dbReference>
<reference evidence="3 4" key="1">
    <citation type="submission" date="2019-12" db="EMBL/GenBank/DDBJ databases">
        <title>Novel species isolated from a subtropical stream in China.</title>
        <authorList>
            <person name="Lu H."/>
        </authorList>
    </citation>
    <scope>NUCLEOTIDE SEQUENCE [LARGE SCALE GENOMIC DNA]</scope>
    <source>
        <strain evidence="3 4">FT94W</strain>
    </source>
</reference>
<protein>
    <submittedName>
        <fullName evidence="3">PEP-CTERM sorting domain-containing protein</fullName>
    </submittedName>
</protein>
<gene>
    <name evidence="3" type="ORF">GTP38_19400</name>
</gene>
<accession>A0ABW9VAR4</accession>
<comment type="caution">
    <text evidence="3">The sequence shown here is derived from an EMBL/GenBank/DDBJ whole genome shotgun (WGS) entry which is preliminary data.</text>
</comment>
<feature type="signal peptide" evidence="1">
    <location>
        <begin position="1"/>
        <end position="25"/>
    </location>
</feature>
<sequence length="182" mass="18376">MVKLKSLIAAGALATAALASGVASAADVSHGAQTLSFNNGTAIFGNSFASASAGDTFADTFTFSGTGLLSAFVGAFSNPLLSDAIEISNFQVFNSAGFSLDGTKWSQGTVDVWGASSTGAIHSDNYFVLVTGKLLSSAATAYAGTVTVSAVPEPETLAMLAVGLGMIGFAGRRRNKDAKKLF</sequence>
<dbReference type="NCBIfam" id="NF038126">
    <property type="entry name" value="PEP_CTERM_FxDxF"/>
    <property type="match status" value="1"/>
</dbReference>
<dbReference type="Pfam" id="PF07589">
    <property type="entry name" value="PEP-CTERM"/>
    <property type="match status" value="1"/>
</dbReference>
<evidence type="ECO:0000313" key="3">
    <source>
        <dbReference type="EMBL" id="MYM36498.1"/>
    </source>
</evidence>
<dbReference type="NCBIfam" id="TIGR02595">
    <property type="entry name" value="PEP_CTERM"/>
    <property type="match status" value="1"/>
</dbReference>
<name>A0ABW9VAR4_9BURK</name>
<keyword evidence="1" id="KW-0732">Signal</keyword>
<proteinExistence type="predicted"/>
<organism evidence="3 4">
    <name type="scientific">Duganella lactea</name>
    <dbReference type="NCBI Taxonomy" id="2692173"/>
    <lineage>
        <taxon>Bacteria</taxon>
        <taxon>Pseudomonadati</taxon>
        <taxon>Pseudomonadota</taxon>
        <taxon>Betaproteobacteria</taxon>
        <taxon>Burkholderiales</taxon>
        <taxon>Oxalobacteraceae</taxon>
        <taxon>Telluria group</taxon>
        <taxon>Duganella</taxon>
    </lineage>
</organism>